<accession>X6PDJ4</accession>
<dbReference type="PROSITE" id="PS51085">
    <property type="entry name" value="2FE2S_FER_2"/>
    <property type="match status" value="1"/>
</dbReference>
<keyword evidence="12" id="KW-1185">Reference proteome</keyword>
<dbReference type="PRINTS" id="PR00355">
    <property type="entry name" value="ADRENODOXIN"/>
</dbReference>
<dbReference type="InterPro" id="IPR012675">
    <property type="entry name" value="Beta-grasp_dom_sf"/>
</dbReference>
<dbReference type="Pfam" id="PF00111">
    <property type="entry name" value="Fer2"/>
    <property type="match status" value="1"/>
</dbReference>
<dbReference type="OMA" id="SNYNLCT"/>
<comment type="cofactor">
    <cofactor evidence="9">
        <name>[2Fe-2S] cluster</name>
        <dbReference type="ChEBI" id="CHEBI:190135"/>
    </cofactor>
</comment>
<dbReference type="GO" id="GO:0140647">
    <property type="term" value="P:P450-containing electron transport chain"/>
    <property type="evidence" value="ECO:0007669"/>
    <property type="project" value="InterPro"/>
</dbReference>
<keyword evidence="8" id="KW-0411">Iron-sulfur</keyword>
<evidence type="ECO:0000256" key="7">
    <source>
        <dbReference type="ARBA" id="ARBA00023004"/>
    </source>
</evidence>
<proteinExistence type="inferred from homology"/>
<evidence type="ECO:0000256" key="3">
    <source>
        <dbReference type="ARBA" id="ARBA00022448"/>
    </source>
</evidence>
<dbReference type="Gene3D" id="3.10.20.30">
    <property type="match status" value="1"/>
</dbReference>
<evidence type="ECO:0000256" key="1">
    <source>
        <dbReference type="ARBA" id="ARBA00010914"/>
    </source>
</evidence>
<dbReference type="EMBL" id="ASPP01000929">
    <property type="protein sequence ID" value="ETO36178.1"/>
    <property type="molecule type" value="Genomic_DNA"/>
</dbReference>
<keyword evidence="7" id="KW-0408">Iron</keyword>
<dbReference type="GO" id="GO:0009055">
    <property type="term" value="F:electron transfer activity"/>
    <property type="evidence" value="ECO:0007669"/>
    <property type="project" value="TreeGrafter"/>
</dbReference>
<evidence type="ECO:0000313" key="12">
    <source>
        <dbReference type="Proteomes" id="UP000023152"/>
    </source>
</evidence>
<dbReference type="InterPro" id="IPR001041">
    <property type="entry name" value="2Fe-2S_ferredoxin-type"/>
</dbReference>
<reference evidence="11 12" key="1">
    <citation type="journal article" date="2013" name="Curr. Biol.">
        <title>The Genome of the Foraminiferan Reticulomyxa filosa.</title>
        <authorList>
            <person name="Glockner G."/>
            <person name="Hulsmann N."/>
            <person name="Schleicher M."/>
            <person name="Noegel A.A."/>
            <person name="Eichinger L."/>
            <person name="Gallinger C."/>
            <person name="Pawlowski J."/>
            <person name="Sierra R."/>
            <person name="Euteneuer U."/>
            <person name="Pillet L."/>
            <person name="Moustafa A."/>
            <person name="Platzer M."/>
            <person name="Groth M."/>
            <person name="Szafranski K."/>
            <person name="Schliwa M."/>
        </authorList>
    </citation>
    <scope>NUCLEOTIDE SEQUENCE [LARGE SCALE GENOMIC DNA]</scope>
</reference>
<dbReference type="InterPro" id="IPR001055">
    <property type="entry name" value="Adrenodoxin-like"/>
</dbReference>
<keyword evidence="3" id="KW-0813">Transport</keyword>
<dbReference type="GO" id="GO:0046872">
    <property type="term" value="F:metal ion binding"/>
    <property type="evidence" value="ECO:0007669"/>
    <property type="project" value="UniProtKB-KW"/>
</dbReference>
<dbReference type="InterPro" id="IPR018298">
    <property type="entry name" value="Adrenodoxin_Fe-S_BS"/>
</dbReference>
<dbReference type="Proteomes" id="UP000023152">
    <property type="component" value="Unassembled WGS sequence"/>
</dbReference>
<evidence type="ECO:0000256" key="5">
    <source>
        <dbReference type="ARBA" id="ARBA00022723"/>
    </source>
</evidence>
<organism evidence="11 12">
    <name type="scientific">Reticulomyxa filosa</name>
    <dbReference type="NCBI Taxonomy" id="46433"/>
    <lineage>
        <taxon>Eukaryota</taxon>
        <taxon>Sar</taxon>
        <taxon>Rhizaria</taxon>
        <taxon>Retaria</taxon>
        <taxon>Foraminifera</taxon>
        <taxon>Monothalamids</taxon>
        <taxon>Reticulomyxidae</taxon>
        <taxon>Reticulomyxa</taxon>
    </lineage>
</organism>
<dbReference type="CDD" id="cd00207">
    <property type="entry name" value="fer2"/>
    <property type="match status" value="1"/>
</dbReference>
<dbReference type="PANTHER" id="PTHR23426">
    <property type="entry name" value="FERREDOXIN/ADRENODOXIN"/>
    <property type="match status" value="1"/>
</dbReference>
<dbReference type="PANTHER" id="PTHR23426:SF72">
    <property type="entry name" value="2FE-2S FERREDOXIN-TYPE DOMAIN-CONTAINING PROTEIN"/>
    <property type="match status" value="1"/>
</dbReference>
<dbReference type="GO" id="GO:0051537">
    <property type="term" value="F:2 iron, 2 sulfur cluster binding"/>
    <property type="evidence" value="ECO:0007669"/>
    <property type="project" value="UniProtKB-KW"/>
</dbReference>
<dbReference type="GO" id="GO:0005739">
    <property type="term" value="C:mitochondrion"/>
    <property type="evidence" value="ECO:0007669"/>
    <property type="project" value="TreeGrafter"/>
</dbReference>
<evidence type="ECO:0000256" key="9">
    <source>
        <dbReference type="ARBA" id="ARBA00034078"/>
    </source>
</evidence>
<dbReference type="AlphaFoldDB" id="X6PDJ4"/>
<comment type="similarity">
    <text evidence="1">Belongs to the adrenodoxin/putidaredoxin family.</text>
</comment>
<evidence type="ECO:0000256" key="6">
    <source>
        <dbReference type="ARBA" id="ARBA00022982"/>
    </source>
</evidence>
<gene>
    <name evidence="11" type="ORF">RFI_00883</name>
</gene>
<dbReference type="PROSITE" id="PS00814">
    <property type="entry name" value="ADX"/>
    <property type="match status" value="1"/>
</dbReference>
<dbReference type="InterPro" id="IPR036010">
    <property type="entry name" value="2Fe-2S_ferredoxin-like_sf"/>
</dbReference>
<comment type="caution">
    <text evidence="11">The sequence shown here is derived from an EMBL/GenBank/DDBJ whole genome shotgun (WGS) entry which is preliminary data.</text>
</comment>
<dbReference type="SUPFAM" id="SSF54292">
    <property type="entry name" value="2Fe-2S ferredoxin-like"/>
    <property type="match status" value="1"/>
</dbReference>
<evidence type="ECO:0000256" key="4">
    <source>
        <dbReference type="ARBA" id="ARBA00022714"/>
    </source>
</evidence>
<evidence type="ECO:0000259" key="10">
    <source>
        <dbReference type="PROSITE" id="PS51085"/>
    </source>
</evidence>
<sequence length="187" mass="21161">MFQKMLMRNKIWSLLVTNQMSYQLRKTKFHTFGIWKKSCQNFQQNPIKCSIRHNSAKPGPDTTNTADTKKKVTIHWITPENENITTQVPVGLSILEAAHSNDIELEGACEASLACSTCHVILEPNIYDKLKQPTDDEYDMLDLAFGLTETSRLGCQIIIDESFDGTTITLPKATRNFAVDGYKPKPH</sequence>
<name>X6PDJ4_RETFI</name>
<evidence type="ECO:0000313" key="11">
    <source>
        <dbReference type="EMBL" id="ETO36178.1"/>
    </source>
</evidence>
<feature type="domain" description="2Fe-2S ferredoxin-type" evidence="10">
    <location>
        <begin position="70"/>
        <end position="174"/>
    </location>
</feature>
<keyword evidence="4" id="KW-0001">2Fe-2S</keyword>
<protein>
    <recommendedName>
        <fullName evidence="2">2Fe-2S ferredoxin</fullName>
    </recommendedName>
</protein>
<evidence type="ECO:0000256" key="2">
    <source>
        <dbReference type="ARBA" id="ARBA00019395"/>
    </source>
</evidence>
<evidence type="ECO:0000256" key="8">
    <source>
        <dbReference type="ARBA" id="ARBA00023014"/>
    </source>
</evidence>
<dbReference type="OrthoDB" id="268593at2759"/>
<keyword evidence="5" id="KW-0479">Metal-binding</keyword>
<keyword evidence="6" id="KW-0249">Electron transport</keyword>